<dbReference type="GO" id="GO:0003700">
    <property type="term" value="F:DNA-binding transcription factor activity"/>
    <property type="evidence" value="ECO:0007669"/>
    <property type="project" value="InterPro"/>
</dbReference>
<organism evidence="3 4">
    <name type="scientific">Synergistes jonesii</name>
    <dbReference type="NCBI Taxonomy" id="2754"/>
    <lineage>
        <taxon>Bacteria</taxon>
        <taxon>Thermotogati</taxon>
        <taxon>Synergistota</taxon>
        <taxon>Synergistia</taxon>
        <taxon>Synergistales</taxon>
        <taxon>Synergistaceae</taxon>
        <taxon>Synergistes</taxon>
    </lineage>
</organism>
<dbReference type="InterPro" id="IPR009061">
    <property type="entry name" value="DNA-bd_dom_put_sf"/>
</dbReference>
<name>A0A073IRN3_9BACT</name>
<reference evidence="3 4" key="1">
    <citation type="submission" date="2014-04" db="EMBL/GenBank/DDBJ databases">
        <title>Draft Genome Sequence of Synergistes jonesii.</title>
        <authorList>
            <person name="Coil D.A."/>
            <person name="Eisen J.A."/>
            <person name="Holland-Moritz H.E."/>
        </authorList>
    </citation>
    <scope>NUCLEOTIDE SEQUENCE [LARGE SCALE GENOMIC DNA]</scope>
    <source>
        <strain evidence="3 4">78-1</strain>
    </source>
</reference>
<dbReference type="eggNOG" id="COG0789">
    <property type="taxonomic scope" value="Bacteria"/>
</dbReference>
<protein>
    <submittedName>
        <fullName evidence="3">Transcriptional regulator</fullName>
    </submittedName>
</protein>
<dbReference type="CDD" id="cd01109">
    <property type="entry name" value="HTH_YyaN"/>
    <property type="match status" value="1"/>
</dbReference>
<keyword evidence="1" id="KW-0238">DNA-binding</keyword>
<dbReference type="RefSeq" id="WP_037975939.1">
    <property type="nucleotide sequence ID" value="NZ_CAMETI010000010.1"/>
</dbReference>
<evidence type="ECO:0000256" key="1">
    <source>
        <dbReference type="ARBA" id="ARBA00023125"/>
    </source>
</evidence>
<sequence length="127" mass="14773">MKISEVSEKYGLSADTLRYYERIGLLPRVPRNSAGVRDYGEKECSWVEFVRYMRGAGLSVEALTRYIRLAQEGEDTAEERRDILIGQREMLKGKIAVLQEALDKLNYKIDVFYGKMRECEKNLQERA</sequence>
<dbReference type="Proteomes" id="UP000027665">
    <property type="component" value="Unassembled WGS sequence"/>
</dbReference>
<dbReference type="InterPro" id="IPR000551">
    <property type="entry name" value="MerR-type_HTH_dom"/>
</dbReference>
<evidence type="ECO:0000259" key="2">
    <source>
        <dbReference type="PROSITE" id="PS50937"/>
    </source>
</evidence>
<proteinExistence type="predicted"/>
<dbReference type="PANTHER" id="PTHR30204:SF98">
    <property type="entry name" value="HTH-TYPE TRANSCRIPTIONAL REGULATOR ADHR"/>
    <property type="match status" value="1"/>
</dbReference>
<dbReference type="EMBL" id="JMKI01000031">
    <property type="protein sequence ID" value="KEJ92235.1"/>
    <property type="molecule type" value="Genomic_DNA"/>
</dbReference>
<dbReference type="Pfam" id="PF13411">
    <property type="entry name" value="MerR_1"/>
    <property type="match status" value="1"/>
</dbReference>
<gene>
    <name evidence="3" type="ORF">EH55_04315</name>
</gene>
<dbReference type="SMART" id="SM00422">
    <property type="entry name" value="HTH_MERR"/>
    <property type="match status" value="1"/>
</dbReference>
<dbReference type="OrthoDB" id="6160at2"/>
<accession>A0A073IRN3</accession>
<dbReference type="PRINTS" id="PR00040">
    <property type="entry name" value="HTHMERR"/>
</dbReference>
<dbReference type="GO" id="GO:0003677">
    <property type="term" value="F:DNA binding"/>
    <property type="evidence" value="ECO:0007669"/>
    <property type="project" value="UniProtKB-KW"/>
</dbReference>
<feature type="domain" description="HTH merR-type" evidence="2">
    <location>
        <begin position="1"/>
        <end position="69"/>
    </location>
</feature>
<comment type="caution">
    <text evidence="3">The sequence shown here is derived from an EMBL/GenBank/DDBJ whole genome shotgun (WGS) entry which is preliminary data.</text>
</comment>
<keyword evidence="4" id="KW-1185">Reference proteome</keyword>
<dbReference type="GeneID" id="90983533"/>
<evidence type="ECO:0000313" key="3">
    <source>
        <dbReference type="EMBL" id="KEJ92235.1"/>
    </source>
</evidence>
<dbReference type="SUPFAM" id="SSF46955">
    <property type="entry name" value="Putative DNA-binding domain"/>
    <property type="match status" value="1"/>
</dbReference>
<dbReference type="Gene3D" id="1.10.1660.10">
    <property type="match status" value="1"/>
</dbReference>
<dbReference type="STRING" id="2754.EH55_04315"/>
<dbReference type="InterPro" id="IPR047057">
    <property type="entry name" value="MerR_fam"/>
</dbReference>
<dbReference type="PATRIC" id="fig|2754.20.peg.41"/>
<evidence type="ECO:0000313" key="4">
    <source>
        <dbReference type="Proteomes" id="UP000027665"/>
    </source>
</evidence>
<dbReference type="AlphaFoldDB" id="A0A073IRN3"/>
<dbReference type="PANTHER" id="PTHR30204">
    <property type="entry name" value="REDOX-CYCLING DRUG-SENSING TRANSCRIPTIONAL ACTIVATOR SOXR"/>
    <property type="match status" value="1"/>
</dbReference>
<dbReference type="PROSITE" id="PS50937">
    <property type="entry name" value="HTH_MERR_2"/>
    <property type="match status" value="1"/>
</dbReference>